<protein>
    <recommendedName>
        <fullName evidence="4">DUF11 domain-containing protein</fullName>
    </recommendedName>
</protein>
<evidence type="ECO:0000313" key="3">
    <source>
        <dbReference type="Proteomes" id="UP001500893"/>
    </source>
</evidence>
<reference evidence="2 3" key="1">
    <citation type="journal article" date="2019" name="Int. J. Syst. Evol. Microbiol.">
        <title>The Global Catalogue of Microorganisms (GCM) 10K type strain sequencing project: providing services to taxonomists for standard genome sequencing and annotation.</title>
        <authorList>
            <consortium name="The Broad Institute Genomics Platform"/>
            <consortium name="The Broad Institute Genome Sequencing Center for Infectious Disease"/>
            <person name="Wu L."/>
            <person name="Ma J."/>
        </authorList>
    </citation>
    <scope>NUCLEOTIDE SEQUENCE [LARGE SCALE GENOMIC DNA]</scope>
    <source>
        <strain evidence="2 3">JCM 11574</strain>
    </source>
</reference>
<accession>A0ABN3V340</accession>
<feature type="signal peptide" evidence="1">
    <location>
        <begin position="1"/>
        <end position="26"/>
    </location>
</feature>
<proteinExistence type="predicted"/>
<feature type="chain" id="PRO_5045115040" description="DUF11 domain-containing protein" evidence="1">
    <location>
        <begin position="27"/>
        <end position="145"/>
    </location>
</feature>
<name>A0ABN3V340_9ACTN</name>
<keyword evidence="3" id="KW-1185">Reference proteome</keyword>
<dbReference type="EMBL" id="BAAAVM010000121">
    <property type="protein sequence ID" value="GAA2775636.1"/>
    <property type="molecule type" value="Genomic_DNA"/>
</dbReference>
<sequence>MKRLCGATIVVATAMALLASFAAAQAAPSVRAPADVRFQYDPPEISEAGDHVTWHWTVVNSGIGAAHKVVLTHTVTPQVPITHVTGPCTTDEARAVVRCTWEQLGAGQRTDGTIDADLPEGLSGSVRIKGRVVFQESPSGTSAAE</sequence>
<gene>
    <name evidence="2" type="ORF">GCM10010521_62690</name>
</gene>
<evidence type="ECO:0000313" key="2">
    <source>
        <dbReference type="EMBL" id="GAA2775636.1"/>
    </source>
</evidence>
<evidence type="ECO:0008006" key="4">
    <source>
        <dbReference type="Google" id="ProtNLM"/>
    </source>
</evidence>
<keyword evidence="1" id="KW-0732">Signal</keyword>
<evidence type="ECO:0000256" key="1">
    <source>
        <dbReference type="SAM" id="SignalP"/>
    </source>
</evidence>
<comment type="caution">
    <text evidence="2">The sequence shown here is derived from an EMBL/GenBank/DDBJ whole genome shotgun (WGS) entry which is preliminary data.</text>
</comment>
<organism evidence="2 3">
    <name type="scientific">Streptomyces rameus</name>
    <dbReference type="NCBI Taxonomy" id="68261"/>
    <lineage>
        <taxon>Bacteria</taxon>
        <taxon>Bacillati</taxon>
        <taxon>Actinomycetota</taxon>
        <taxon>Actinomycetes</taxon>
        <taxon>Kitasatosporales</taxon>
        <taxon>Streptomycetaceae</taxon>
        <taxon>Streptomyces</taxon>
    </lineage>
</organism>
<dbReference type="Proteomes" id="UP001500893">
    <property type="component" value="Unassembled WGS sequence"/>
</dbReference>